<dbReference type="Gene3D" id="2.60.120.560">
    <property type="entry name" value="Exo-inulinase, domain 1"/>
    <property type="match status" value="1"/>
</dbReference>
<sequence length="111" mass="12691">VEYDAGTSRMDSLLVASKYNSIPDFGGKKQEHIILQGHGDTVWYRSIKSACCHHNERGWRAALYVVEEGGSILRIQITFAIKTQHSVISHTMFKTVYKYHLKPKAQERIRG</sequence>
<comment type="caution">
    <text evidence="1">The sequence shown here is derived from an EMBL/GenBank/DDBJ whole genome shotgun (WGS) entry which is preliminary data.</text>
</comment>
<name>X0X6B4_9ZZZZ</name>
<reference evidence="1" key="1">
    <citation type="journal article" date="2014" name="Front. Microbiol.">
        <title>High frequency of phylogenetically diverse reductive dehalogenase-homologous genes in deep subseafloor sedimentary metagenomes.</title>
        <authorList>
            <person name="Kawai M."/>
            <person name="Futagami T."/>
            <person name="Toyoda A."/>
            <person name="Takaki Y."/>
            <person name="Nishi S."/>
            <person name="Hori S."/>
            <person name="Arai W."/>
            <person name="Tsubouchi T."/>
            <person name="Morono Y."/>
            <person name="Uchiyama I."/>
            <person name="Ito T."/>
            <person name="Fujiyama A."/>
            <person name="Inagaki F."/>
            <person name="Takami H."/>
        </authorList>
    </citation>
    <scope>NUCLEOTIDE SEQUENCE</scope>
    <source>
        <strain evidence="1">Expedition CK06-06</strain>
    </source>
</reference>
<feature type="non-terminal residue" evidence="1">
    <location>
        <position position="1"/>
    </location>
</feature>
<proteinExistence type="predicted"/>
<dbReference type="AlphaFoldDB" id="X0X6B4"/>
<evidence type="ECO:0000313" key="1">
    <source>
        <dbReference type="EMBL" id="GAG38565.1"/>
    </source>
</evidence>
<organism evidence="1">
    <name type="scientific">marine sediment metagenome</name>
    <dbReference type="NCBI Taxonomy" id="412755"/>
    <lineage>
        <taxon>unclassified sequences</taxon>
        <taxon>metagenomes</taxon>
        <taxon>ecological metagenomes</taxon>
    </lineage>
</organism>
<dbReference type="EMBL" id="BARS01049954">
    <property type="protein sequence ID" value="GAG38565.1"/>
    <property type="molecule type" value="Genomic_DNA"/>
</dbReference>
<accession>X0X6B4</accession>
<gene>
    <name evidence="1" type="ORF">S01H1_74648</name>
</gene>
<protein>
    <submittedName>
        <fullName evidence="1">Uncharacterized protein</fullName>
    </submittedName>
</protein>